<dbReference type="GO" id="GO:0015977">
    <property type="term" value="P:carbon fixation"/>
    <property type="evidence" value="ECO:0007669"/>
    <property type="project" value="UniProtKB-KW"/>
</dbReference>
<accession>A0A1U7ZY42</accession>
<keyword evidence="2" id="KW-0143">Chaperone</keyword>
<dbReference type="Proteomes" id="UP000189703">
    <property type="component" value="Unplaced"/>
</dbReference>
<dbReference type="RefSeq" id="XP_010257235.1">
    <property type="nucleotide sequence ID" value="XM_010258933.2"/>
</dbReference>
<proteinExistence type="predicted"/>
<evidence type="ECO:0000256" key="3">
    <source>
        <dbReference type="ARBA" id="ARBA00023300"/>
    </source>
</evidence>
<dbReference type="KEGG" id="nnu:104597418"/>
<dbReference type="RefSeq" id="XP_010257234.1">
    <property type="nucleotide sequence ID" value="XM_010258932.2"/>
</dbReference>
<dbReference type="Pfam" id="PF02341">
    <property type="entry name" value="RbcX"/>
    <property type="match status" value="1"/>
</dbReference>
<dbReference type="OrthoDB" id="546456at2759"/>
<gene>
    <name evidence="5 6" type="primary">LOC104597418</name>
</gene>
<protein>
    <submittedName>
        <fullName evidence="5 6">Uncharacterized protein LOC104597418</fullName>
    </submittedName>
</protein>
<organism evidence="4 5">
    <name type="scientific">Nelumbo nucifera</name>
    <name type="common">Sacred lotus</name>
    <dbReference type="NCBI Taxonomy" id="4432"/>
    <lineage>
        <taxon>Eukaryota</taxon>
        <taxon>Viridiplantae</taxon>
        <taxon>Streptophyta</taxon>
        <taxon>Embryophyta</taxon>
        <taxon>Tracheophyta</taxon>
        <taxon>Spermatophyta</taxon>
        <taxon>Magnoliopsida</taxon>
        <taxon>Proteales</taxon>
        <taxon>Nelumbonaceae</taxon>
        <taxon>Nelumbo</taxon>
    </lineage>
</organism>
<keyword evidence="4" id="KW-1185">Reference proteome</keyword>
<dbReference type="AlphaFoldDB" id="A0A1U7ZY42"/>
<keyword evidence="3" id="KW-0120">Carbon dioxide fixation</keyword>
<dbReference type="SUPFAM" id="SSF158615">
    <property type="entry name" value="RbcX-like"/>
    <property type="match status" value="1"/>
</dbReference>
<evidence type="ECO:0000313" key="6">
    <source>
        <dbReference type="RefSeq" id="XP_010257235.1"/>
    </source>
</evidence>
<sequence>MVGALSIVGSSMVDTHASPCLCLDVLSSSSMNFKSSGDLGLYRSLTGKKQFKRPGTLELSSSFIDAWHESRLSFKAISGSVNQRSKRQRKARRLVIVNEVAGQYEDSFDDVKTQLLNYFTYKAVRTVLNQLYEMNPTQYRWFYDFVVTNKPGDGKRFIHTLAKEKHDLAERVMVTRLHLYGKWIKKCDHGAIYKEISDQNLELMRERLMETVIWPSDDTNTPEKIG</sequence>
<dbReference type="eggNOG" id="ENOG502QRY0">
    <property type="taxonomic scope" value="Eukaryota"/>
</dbReference>
<evidence type="ECO:0000256" key="2">
    <source>
        <dbReference type="ARBA" id="ARBA00023186"/>
    </source>
</evidence>
<dbReference type="PANTHER" id="PTHR33791">
    <property type="entry name" value="CHAPERONIN-LIKE RBCX PROTEIN 1, CHLOROPLASTIC"/>
    <property type="match status" value="1"/>
</dbReference>
<evidence type="ECO:0000256" key="1">
    <source>
        <dbReference type="ARBA" id="ARBA00022531"/>
    </source>
</evidence>
<evidence type="ECO:0000313" key="4">
    <source>
        <dbReference type="Proteomes" id="UP000189703"/>
    </source>
</evidence>
<dbReference type="STRING" id="4432.A0A1U7ZY42"/>
<dbReference type="OMA" id="EYRWFYD"/>
<dbReference type="Gene3D" id="1.10.1200.210">
    <property type="entry name" value="Chaperonin-like RbcX"/>
    <property type="match status" value="1"/>
</dbReference>
<keyword evidence="1" id="KW-0602">Photosynthesis</keyword>
<dbReference type="InterPro" id="IPR038052">
    <property type="entry name" value="Chaperonin_RbcX_sf"/>
</dbReference>
<dbReference type="GO" id="GO:0015979">
    <property type="term" value="P:photosynthesis"/>
    <property type="evidence" value="ECO:0007669"/>
    <property type="project" value="UniProtKB-KW"/>
</dbReference>
<dbReference type="PANTHER" id="PTHR33791:SF1">
    <property type="entry name" value="RUBISCO CHAPERONE RBCX"/>
    <property type="match status" value="1"/>
</dbReference>
<name>A0A1U7ZY42_NELNU</name>
<reference evidence="5 6" key="1">
    <citation type="submission" date="2025-04" db="UniProtKB">
        <authorList>
            <consortium name="RefSeq"/>
        </authorList>
    </citation>
    <scope>IDENTIFICATION</scope>
</reference>
<evidence type="ECO:0000313" key="5">
    <source>
        <dbReference type="RefSeq" id="XP_010257234.1"/>
    </source>
</evidence>
<dbReference type="GO" id="GO:0110102">
    <property type="term" value="P:ribulose bisphosphate carboxylase complex assembly"/>
    <property type="evidence" value="ECO:0007669"/>
    <property type="project" value="InterPro"/>
</dbReference>
<dbReference type="GeneID" id="104597418"/>
<dbReference type="InterPro" id="IPR003435">
    <property type="entry name" value="Chaperonin_RcbX"/>
</dbReference>
<dbReference type="GO" id="GO:0044183">
    <property type="term" value="F:protein folding chaperone"/>
    <property type="evidence" value="ECO:0000318"/>
    <property type="project" value="GO_Central"/>
</dbReference>